<evidence type="ECO:0000313" key="3">
    <source>
        <dbReference type="Proteomes" id="UP001595719"/>
    </source>
</evidence>
<evidence type="ECO:0000313" key="2">
    <source>
        <dbReference type="EMBL" id="MFC4394262.1"/>
    </source>
</evidence>
<feature type="domain" description="VWFA" evidence="1">
    <location>
        <begin position="17"/>
        <end position="210"/>
    </location>
</feature>
<reference evidence="3" key="1">
    <citation type="journal article" date="2019" name="Int. J. Syst. Evol. Microbiol.">
        <title>The Global Catalogue of Microorganisms (GCM) 10K type strain sequencing project: providing services to taxonomists for standard genome sequencing and annotation.</title>
        <authorList>
            <consortium name="The Broad Institute Genomics Platform"/>
            <consortium name="The Broad Institute Genome Sequencing Center for Infectious Disease"/>
            <person name="Wu L."/>
            <person name="Ma J."/>
        </authorList>
    </citation>
    <scope>NUCLEOTIDE SEQUENCE [LARGE SCALE GENOMIC DNA]</scope>
    <source>
        <strain evidence="3">CGMCC 1.15345</strain>
    </source>
</reference>
<feature type="domain" description="VWFA" evidence="1">
    <location>
        <begin position="340"/>
        <end position="527"/>
    </location>
</feature>
<name>A0ABV8WC69_9FLAO</name>
<evidence type="ECO:0000259" key="1">
    <source>
        <dbReference type="PROSITE" id="PS50234"/>
    </source>
</evidence>
<keyword evidence="3" id="KW-1185">Reference proteome</keyword>
<gene>
    <name evidence="2" type="ORF">ACFOY0_24950</name>
</gene>
<proteinExistence type="predicted"/>
<organism evidence="2 3">
    <name type="scientific">Flavobacterium quisquiliarum</name>
    <dbReference type="NCBI Taxonomy" id="1834436"/>
    <lineage>
        <taxon>Bacteria</taxon>
        <taxon>Pseudomonadati</taxon>
        <taxon>Bacteroidota</taxon>
        <taxon>Flavobacteriia</taxon>
        <taxon>Flavobacteriales</taxon>
        <taxon>Flavobacteriaceae</taxon>
        <taxon>Flavobacterium</taxon>
    </lineage>
</organism>
<dbReference type="InterPro" id="IPR002035">
    <property type="entry name" value="VWF_A"/>
</dbReference>
<accession>A0ABV8WC69</accession>
<dbReference type="EMBL" id="JBHSCO010000009">
    <property type="protein sequence ID" value="MFC4394262.1"/>
    <property type="molecule type" value="Genomic_DNA"/>
</dbReference>
<protein>
    <recommendedName>
        <fullName evidence="1">VWFA domain-containing protein</fullName>
    </recommendedName>
</protein>
<dbReference type="RefSeq" id="WP_219071455.1">
    <property type="nucleotide sequence ID" value="NZ_JBHSCO010000009.1"/>
</dbReference>
<comment type="caution">
    <text evidence="2">The sequence shown here is derived from an EMBL/GenBank/DDBJ whole genome shotgun (WGS) entry which is preliminary data.</text>
</comment>
<dbReference type="Proteomes" id="UP001595719">
    <property type="component" value="Unassembled WGS sequence"/>
</dbReference>
<sequence>MSSINLQENQLSGCETYIAIVVDESGSIDANEAQQIKSGLTSFINSQTQSNITLSLIGMSHSDVNSRLDHIIEKRISSNSSEFLTWITNFKRTTAPVPNPQSDYWASGLEAVNNLSVTPDIIIVITDGSQVNDLNKLKNLFNVLNTKSHVFTYGVTSNDYQTTGFTNLNSALTNYLGKIPLLKSANNTILNSDYIELSDFTRLNSELNQLTSDLATANIGCLANVDILQNKIEYPIFKAGSYINVDAGSLVLKNKSRIPLTLNADTKIHSEIAVEGLSFMIKNTVTIEAGTEIEVSLYVKGTPVNSGSFSKLIAISNVNNTSQFKLNLNIESRSATCETYIAIVVDESGSISTDEAQQIREGLTSFIDAQAQSKITLSLIGMSNSDTAVRPDDVIQKKIAANSQDFKDWINLFGNGRAYIQSDYWASGLNVAKNLTVTPDIVFVITDGLQVNNSELLKGLFTDLNERSKVFVYGVTSSTETAEELTVPLNTFLGRTPIVKENTSTALSSDYIRVSDFNTLGNELNQLATNLSDAQIGCISNVSIVQDKISYPALKKGITVNQPAGTLVLKNKSRVPLSLSSGIKIHSIGSLNGLVFKLKNAVTIPGSGQIEAAIQIEGKPVDLGTFSTPIFLDNVYNPSGFSINFNVVRESPTIDITSNKTNLQSTYLQIAAAGSKGIDSTRGIHLRWMLAGKLGEKHLPKGNLYQGSAINFNKPDDFVKVYRAPYTKTNYNLNLNAQPQLVDNDNALWIYKTADAKRAIYVHFKNKEKYAAIKLSINPRTNPAAFIQAYGNNLIEIENKNELFFAAELNFTSVTNYSTLKLETLSVSENNITAAKRVTNRKTYSATQLSNVRLVAENGRSIRLKANNCLLSSINFEFYSDFITKANTDGNWNLKGKYGLETNDLKVFEQLEPRLNAVHGKWLRYNDGEYVNIANYKDKWNRTTNIQDKSDKNIKQIVEKYIELSEKSFNPTALEPINFGDLDTAKTPEEIEEEQLDDENLNTISNLDLLNIAANDYHIARMLGLGCIDIDDDVFSGDYVYLTEYTTLGDLGDGLGAREVQHLSMSIPTSLNTERYSLPIQLNDIVPGLNVNSDENQTAPITDPDGYSFDGKKRYLSLFMDDVMDYDINTEFFKSSAEYDGSSFTFPVYLGVNFKLNDEEGWRKPSLSHDLDYRNVNKKLEPGSYEAVPIIIPESGKSILNVRQEATGNNTYSYQGYGINIFSRASAGRQISIESEIKPANNLMPPSNINALLITEENPLMFTSESEQIRLSNITGDDKSLVRILFDYYSAQELLSYTIPEGMSIDEATNENSIYPDSEEILADHFKLFYKDGLPEVEYGEIGEIDNLSDVLTATITIKEYKILSSGEEVKISLTEENKKRFTGGILTVGDENYLIQDIEVFTKPGDTDKFDYAKIKVLKKEVSDSAHADGEATIDSDQIKSIEIPESKLCTMVQNMQTACNWHKPGIDFKVEYPAEFNKIHREVIQPESENSSDLQVEKTRGIWEDAVIERVLEETFEMNADGSYKVDTEGAPVKWENQKRHLGLYKITFPSYNLPQDPQFKSRSENSVEWFNGIVRLFTKSSYKEGSTIPVKSRKEFKVVRTEKEDVTGNLVLIVNDPDFKLGDYVNQVMDEDYDEIIIGSRMVNYYPSYRVYLYANQASGITKENIQPRANESTHYSIFGISSGAVRPTFKYKSKISIPCPMYAVKIEEPKRPEKIENDSLYATRPDFYNRSTFTFKTTYNKDRKPYGALHYRASEQDFLNLLYEPATVKTIREELRKLGGNDEIQFKARWDDFLNFNELAERGNYNAYPENQTEASYQFPMPDNEEFKNLINDFIKWHNAAQTLPEMKEVEIDSITSLNQVIISKGVENPVLAIHFIEEAIQSAFVPLTEVPVVYEYIKGSDYVPTNKKQTIKDKNGHALKPTDTEFDIAPMMKIVDEVKNITQFTDFNLDGNSQNVYFYAVREMDIKMNFSPFSDFLGPVKLVASSPPQTPEIKRIMPILENQVLGIKPSIQFEINAYQPEYKIGKINIYRTDSMLNAQSIRTMTLAKEILIDEDTLSNEFDNVWTVYDDFEDLESVPFSDGLFYRITVSRKIEYADSSSTKDNPVLTIDYAPSQPSKITATVITDNVSPQSPVLEASANVTGTNEEILEPVVFNWEKTTHNGKYHLYKMNNQGNWEKIHEKVSNEQNIILPLLETRLRVDELVTKNENGERIYHHFKVLSENSSGMFSSEEKILTL</sequence>
<dbReference type="PROSITE" id="PS50234">
    <property type="entry name" value="VWFA"/>
    <property type="match status" value="2"/>
</dbReference>